<evidence type="ECO:0000256" key="3">
    <source>
        <dbReference type="ARBA" id="ARBA00022908"/>
    </source>
</evidence>
<evidence type="ECO:0000313" key="9">
    <source>
        <dbReference type="EMBL" id="HBH1542545.1"/>
    </source>
</evidence>
<dbReference type="InterPro" id="IPR050090">
    <property type="entry name" value="Tyrosine_recombinase_XerCD"/>
</dbReference>
<dbReference type="AlphaFoldDB" id="A0AAN5VLH3"/>
<dbReference type="Pfam" id="PF02899">
    <property type="entry name" value="Phage_int_SAM_1"/>
    <property type="match status" value="1"/>
</dbReference>
<evidence type="ECO:0000256" key="4">
    <source>
        <dbReference type="ARBA" id="ARBA00023125"/>
    </source>
</evidence>
<keyword evidence="3" id="KW-0229">DNA integration</keyword>
<dbReference type="PANTHER" id="PTHR30349">
    <property type="entry name" value="PHAGE INTEGRASE-RELATED"/>
    <property type="match status" value="1"/>
</dbReference>
<sequence length="269" mass="31448">MDIENELLEFEKSIQQLSKNTKYNYKLDIKQFLNIYGHQDINKALLKKYKDEIIENYSIKTVNRKINSLNAYLRFKNINMHVPVAKIQNQTFIDDMLTNEEVRLMLNKSIELNDLRAKAIMLGLFYTGARVSELLQFKVKSIQKDEIMIKGKGSKYRKILIPSVLNNAFQEYVDNERVDNTQFLFSGQRGVLSRSEVFRILKKYALLANINEDSVYPHAFRHLFTKNLDKKGVSYSAIKQLLGHALSTTDIYMQLSKRELLEEINSIHI</sequence>
<dbReference type="Pfam" id="PF00589">
    <property type="entry name" value="Phage_integrase"/>
    <property type="match status" value="1"/>
</dbReference>
<evidence type="ECO:0000256" key="1">
    <source>
        <dbReference type="ARBA" id="ARBA00003283"/>
    </source>
</evidence>
<comment type="caution">
    <text evidence="9">The sequence shown here is derived from an EMBL/GenBank/DDBJ whole genome shotgun (WGS) entry which is preliminary data.</text>
</comment>
<dbReference type="InterPro" id="IPR004107">
    <property type="entry name" value="Integrase_SAM-like_N"/>
</dbReference>
<dbReference type="EMBL" id="DAEPXK010000019">
    <property type="protein sequence ID" value="HBH1542545.1"/>
    <property type="molecule type" value="Genomic_DNA"/>
</dbReference>
<keyword evidence="4 6" id="KW-0238">DNA-binding</keyword>
<dbReference type="PROSITE" id="PS51900">
    <property type="entry name" value="CB"/>
    <property type="match status" value="1"/>
</dbReference>
<proteinExistence type="inferred from homology"/>
<name>A0AAN5VLH3_CLODI</name>
<gene>
    <name evidence="9" type="ORF">KRM00_002029</name>
</gene>
<dbReference type="Gene3D" id="1.10.443.10">
    <property type="entry name" value="Intergrase catalytic core"/>
    <property type="match status" value="1"/>
</dbReference>
<dbReference type="Gene3D" id="1.10.150.130">
    <property type="match status" value="1"/>
</dbReference>
<dbReference type="RefSeq" id="WP_009899241.1">
    <property type="nucleotide sequence ID" value="NZ_CP037850.1"/>
</dbReference>
<dbReference type="GO" id="GO:0015074">
    <property type="term" value="P:DNA integration"/>
    <property type="evidence" value="ECO:0007669"/>
    <property type="project" value="UniProtKB-KW"/>
</dbReference>
<evidence type="ECO:0000259" key="8">
    <source>
        <dbReference type="PROSITE" id="PS51900"/>
    </source>
</evidence>
<evidence type="ECO:0000256" key="6">
    <source>
        <dbReference type="PROSITE-ProRule" id="PRU01248"/>
    </source>
</evidence>
<feature type="domain" description="Tyr recombinase" evidence="7">
    <location>
        <begin position="92"/>
        <end position="265"/>
    </location>
</feature>
<reference evidence="9" key="1">
    <citation type="journal article" date="2018" name="Genome Biol.">
        <title>SKESA: strategic k-mer extension for scrupulous assemblies.</title>
        <authorList>
            <person name="Souvorov A."/>
            <person name="Agarwala R."/>
            <person name="Lipman D.J."/>
        </authorList>
    </citation>
    <scope>NUCLEOTIDE SEQUENCE</scope>
    <source>
        <strain evidence="9">HN1000</strain>
    </source>
</reference>
<dbReference type="InterPro" id="IPR011010">
    <property type="entry name" value="DNA_brk_join_enz"/>
</dbReference>
<dbReference type="InterPro" id="IPR010998">
    <property type="entry name" value="Integrase_recombinase_N"/>
</dbReference>
<dbReference type="Proteomes" id="UP000878956">
    <property type="component" value="Unassembled WGS sequence"/>
</dbReference>
<dbReference type="InterPro" id="IPR002104">
    <property type="entry name" value="Integrase_catalytic"/>
</dbReference>
<feature type="domain" description="Core-binding (CB)" evidence="8">
    <location>
        <begin position="1"/>
        <end position="77"/>
    </location>
</feature>
<protein>
    <submittedName>
        <fullName evidence="9">Tyrosine-type recombinase/integrase</fullName>
    </submittedName>
</protein>
<evidence type="ECO:0000256" key="5">
    <source>
        <dbReference type="ARBA" id="ARBA00023172"/>
    </source>
</evidence>
<organism evidence="9 10">
    <name type="scientific">Clostridioides difficile</name>
    <name type="common">Peptoclostridium difficile</name>
    <dbReference type="NCBI Taxonomy" id="1496"/>
    <lineage>
        <taxon>Bacteria</taxon>
        <taxon>Bacillati</taxon>
        <taxon>Bacillota</taxon>
        <taxon>Clostridia</taxon>
        <taxon>Peptostreptococcales</taxon>
        <taxon>Peptostreptococcaceae</taxon>
        <taxon>Clostridioides</taxon>
    </lineage>
</organism>
<evidence type="ECO:0000259" key="7">
    <source>
        <dbReference type="PROSITE" id="PS51898"/>
    </source>
</evidence>
<evidence type="ECO:0000256" key="2">
    <source>
        <dbReference type="ARBA" id="ARBA00008857"/>
    </source>
</evidence>
<dbReference type="GO" id="GO:0006310">
    <property type="term" value="P:DNA recombination"/>
    <property type="evidence" value="ECO:0007669"/>
    <property type="project" value="UniProtKB-KW"/>
</dbReference>
<accession>A0AAN5VLH3</accession>
<dbReference type="InterPro" id="IPR044068">
    <property type="entry name" value="CB"/>
</dbReference>
<comment type="similarity">
    <text evidence="2">Belongs to the 'phage' integrase family.</text>
</comment>
<dbReference type="PANTHER" id="PTHR30349:SF41">
    <property type="entry name" value="INTEGRASE_RECOMBINASE PROTEIN MJ0367-RELATED"/>
    <property type="match status" value="1"/>
</dbReference>
<evidence type="ECO:0000313" key="10">
    <source>
        <dbReference type="Proteomes" id="UP000878956"/>
    </source>
</evidence>
<dbReference type="GO" id="GO:0003677">
    <property type="term" value="F:DNA binding"/>
    <property type="evidence" value="ECO:0007669"/>
    <property type="project" value="UniProtKB-UniRule"/>
</dbReference>
<comment type="function">
    <text evidence="1">Site-specific tyrosine recombinase, which acts by catalyzing the cutting and rejoining of the recombining DNA molecules.</text>
</comment>
<dbReference type="PROSITE" id="PS51898">
    <property type="entry name" value="TYR_RECOMBINASE"/>
    <property type="match status" value="1"/>
</dbReference>
<keyword evidence="5" id="KW-0233">DNA recombination</keyword>
<reference evidence="9" key="2">
    <citation type="submission" date="2021-06" db="EMBL/GenBank/DDBJ databases">
        <authorList>
            <consortium name="NCBI Pathogen Detection Project"/>
        </authorList>
    </citation>
    <scope>NUCLEOTIDE SEQUENCE</scope>
    <source>
        <strain evidence="9">HN1000</strain>
    </source>
</reference>
<dbReference type="InterPro" id="IPR013762">
    <property type="entry name" value="Integrase-like_cat_sf"/>
</dbReference>
<dbReference type="SUPFAM" id="SSF56349">
    <property type="entry name" value="DNA breaking-rejoining enzymes"/>
    <property type="match status" value="1"/>
</dbReference>